<evidence type="ECO:0000259" key="10">
    <source>
        <dbReference type="Pfam" id="PF01266"/>
    </source>
</evidence>
<evidence type="ECO:0000256" key="5">
    <source>
        <dbReference type="ARBA" id="ARBA00036066"/>
    </source>
</evidence>
<reference evidence="11" key="1">
    <citation type="submission" date="2008-06" db="EMBL/GenBank/DDBJ databases">
        <authorList>
            <person name="Lorenzi H."/>
            <person name="Inman J."/>
            <person name="Miller J."/>
            <person name="Schobel S."/>
            <person name="Amedeo P."/>
            <person name="Caler E.V."/>
            <person name="da Silva J."/>
        </authorList>
    </citation>
    <scope>NUCLEOTIDE SEQUENCE [LARGE SCALE GENOMIC DNA]</scope>
    <source>
        <strain evidence="11">RN66</strain>
    </source>
</reference>
<dbReference type="OMA" id="NFLFEVP"/>
<dbReference type="GeneID" id="6995085"/>
<gene>
    <name evidence="11" type="ORF">CMU_024300</name>
</gene>
<dbReference type="InterPro" id="IPR006076">
    <property type="entry name" value="FAD-dep_OxRdtase"/>
</dbReference>
<evidence type="ECO:0000313" key="12">
    <source>
        <dbReference type="Proteomes" id="UP000001460"/>
    </source>
</evidence>
<evidence type="ECO:0000256" key="8">
    <source>
        <dbReference type="ARBA" id="ARBA00041137"/>
    </source>
</evidence>
<dbReference type="eggNOG" id="ENOG502RUPE">
    <property type="taxonomic scope" value="Eukaryota"/>
</dbReference>
<dbReference type="EC" id="1.1.99.2" evidence="7"/>
<comment type="catalytic activity">
    <reaction evidence="5">
        <text>(S)-2-hydroxyglutarate + A = 2-oxoglutarate + AH2</text>
        <dbReference type="Rhea" id="RHEA:21252"/>
        <dbReference type="ChEBI" id="CHEBI:13193"/>
        <dbReference type="ChEBI" id="CHEBI:16782"/>
        <dbReference type="ChEBI" id="CHEBI:16810"/>
        <dbReference type="ChEBI" id="CHEBI:17499"/>
        <dbReference type="EC" id="1.1.99.2"/>
    </reaction>
</comment>
<dbReference type="EMBL" id="DS989727">
    <property type="protein sequence ID" value="EEA05425.1"/>
    <property type="molecule type" value="Genomic_DNA"/>
</dbReference>
<feature type="domain" description="FAD dependent oxidoreductase" evidence="10">
    <location>
        <begin position="84"/>
        <end position="505"/>
    </location>
</feature>
<dbReference type="Proteomes" id="UP000001460">
    <property type="component" value="Unassembled WGS sequence"/>
</dbReference>
<proteinExistence type="inferred from homology"/>
<feature type="region of interest" description="Disordered" evidence="9">
    <location>
        <begin position="33"/>
        <end position="58"/>
    </location>
</feature>
<feature type="compositionally biased region" description="Basic and acidic residues" evidence="9">
    <location>
        <begin position="35"/>
        <end position="47"/>
    </location>
</feature>
<dbReference type="InterPro" id="IPR036188">
    <property type="entry name" value="FAD/NAD-bd_sf"/>
</dbReference>
<keyword evidence="3" id="KW-0274">FAD</keyword>
<dbReference type="Gene3D" id="3.50.50.60">
    <property type="entry name" value="FAD/NAD(P)-binding domain"/>
    <property type="match status" value="1"/>
</dbReference>
<keyword evidence="4 11" id="KW-0560">Oxidoreductase</keyword>
<dbReference type="OrthoDB" id="498204at2759"/>
<keyword evidence="2" id="KW-0285">Flavoprotein</keyword>
<keyword evidence="12" id="KW-1185">Reference proteome</keyword>
<dbReference type="Gene3D" id="3.30.9.10">
    <property type="entry name" value="D-Amino Acid Oxidase, subunit A, domain 2"/>
    <property type="match status" value="1"/>
</dbReference>
<comment type="similarity">
    <text evidence="6">Belongs to the L2HGDH family.</text>
</comment>
<evidence type="ECO:0000256" key="3">
    <source>
        <dbReference type="ARBA" id="ARBA00022827"/>
    </source>
</evidence>
<evidence type="ECO:0000256" key="6">
    <source>
        <dbReference type="ARBA" id="ARBA00037941"/>
    </source>
</evidence>
<dbReference type="AlphaFoldDB" id="B6AAM3"/>
<evidence type="ECO:0000256" key="2">
    <source>
        <dbReference type="ARBA" id="ARBA00022630"/>
    </source>
</evidence>
<organism evidence="11 12">
    <name type="scientific">Cryptosporidium muris (strain RN66)</name>
    <dbReference type="NCBI Taxonomy" id="441375"/>
    <lineage>
        <taxon>Eukaryota</taxon>
        <taxon>Sar</taxon>
        <taxon>Alveolata</taxon>
        <taxon>Apicomplexa</taxon>
        <taxon>Conoidasida</taxon>
        <taxon>Coccidia</taxon>
        <taxon>Eucoccidiorida</taxon>
        <taxon>Eimeriorina</taxon>
        <taxon>Cryptosporidiidae</taxon>
        <taxon>Cryptosporidium</taxon>
    </lineage>
</organism>
<dbReference type="PANTHER" id="PTHR43104">
    <property type="entry name" value="L-2-HYDROXYGLUTARATE DEHYDROGENASE, MITOCHONDRIAL"/>
    <property type="match status" value="1"/>
</dbReference>
<dbReference type="RefSeq" id="XP_002139774.1">
    <property type="nucleotide sequence ID" value="XM_002139738.1"/>
</dbReference>
<accession>B6AAM3</accession>
<dbReference type="GO" id="GO:0005737">
    <property type="term" value="C:cytoplasm"/>
    <property type="evidence" value="ECO:0007669"/>
    <property type="project" value="TreeGrafter"/>
</dbReference>
<feature type="compositionally biased region" description="Polar residues" evidence="9">
    <location>
        <begin position="48"/>
        <end position="58"/>
    </location>
</feature>
<dbReference type="PANTHER" id="PTHR43104:SF2">
    <property type="entry name" value="L-2-HYDROXYGLUTARATE DEHYDROGENASE, MITOCHONDRIAL"/>
    <property type="match status" value="1"/>
</dbReference>
<dbReference type="Pfam" id="PF01266">
    <property type="entry name" value="DAO"/>
    <property type="match status" value="1"/>
</dbReference>
<evidence type="ECO:0000313" key="11">
    <source>
        <dbReference type="EMBL" id="EEA05425.1"/>
    </source>
</evidence>
<name>B6AAM3_CRYMR</name>
<evidence type="ECO:0000256" key="4">
    <source>
        <dbReference type="ARBA" id="ARBA00023002"/>
    </source>
</evidence>
<dbReference type="SUPFAM" id="SSF51905">
    <property type="entry name" value="FAD/NAD(P)-binding domain"/>
    <property type="match status" value="1"/>
</dbReference>
<dbReference type="STRING" id="441375.B6AAM3"/>
<sequence length="537" mass="60234">MLRKFVNREFLHISRSFYIGSILSNTRRLTSVKNTVKEPSRDTDNRQNSDVNKSTTDINLGNSELKAGTLNTSPLKVASDACHDVIIIGGGVTGTALFYTLSRFTNLKRICLIERHGDVSQVASNGRSNSQTIHCGDIETNYNLEKARKVLRQANMLRNYATKLSPSMRDQVIFKLGKMVLGVGELECEIIEKRFNEFKFLYPHMNLLGKREIGDIEPCIAYKNTITYRPDPIASIYVPDEHTGVDYYQLAISFLKGATEVCENSKGKHLLTCMNTRVLDIIRMSSNGDLYKVITNRGEFYGKYVVVSACGYSLLFAKKLGYNSNLSCLPVAGSFYFSSRPFLNGKVYTIQNPELPFAAVHGDPDLIMRDTTRFGPTALPLPLLERNNLGSIVDFFKIVNPDLNLALVYKDLFCNSSLRNYALRNILFEVPIINKNLFIKDCRKIIPSLESKDIKYAHGFGGIRPQIIDKSKRKLLLGEGKITTDEGLIFNITPSPGGTTCLGTAENDMRIICNRLGAQVDELEFKRTLLQGDYSTD</sequence>
<evidence type="ECO:0000256" key="7">
    <source>
        <dbReference type="ARBA" id="ARBA00038878"/>
    </source>
</evidence>
<dbReference type="GO" id="GO:0047545">
    <property type="term" value="F:(S)-2-hydroxyglutarate dehydrogenase activity"/>
    <property type="evidence" value="ECO:0007669"/>
    <property type="project" value="UniProtKB-EC"/>
</dbReference>
<dbReference type="VEuPathDB" id="CryptoDB:CMU_024300"/>
<evidence type="ECO:0000256" key="9">
    <source>
        <dbReference type="SAM" id="MobiDB-lite"/>
    </source>
</evidence>
<protein>
    <recommendedName>
        <fullName evidence="8">L-2-hydroxyglutarate dehydrogenase, mitochondrial</fullName>
        <ecNumber evidence="7">1.1.99.2</ecNumber>
    </recommendedName>
</protein>
<comment type="cofactor">
    <cofactor evidence="1">
        <name>FAD</name>
        <dbReference type="ChEBI" id="CHEBI:57692"/>
    </cofactor>
</comment>
<evidence type="ECO:0000256" key="1">
    <source>
        <dbReference type="ARBA" id="ARBA00001974"/>
    </source>
</evidence>